<protein>
    <submittedName>
        <fullName evidence="1">Uncharacterized protein</fullName>
    </submittedName>
</protein>
<dbReference type="Proteomes" id="UP001434883">
    <property type="component" value="Unassembled WGS sequence"/>
</dbReference>
<feature type="non-terminal residue" evidence="1">
    <location>
        <position position="1"/>
    </location>
</feature>
<organism evidence="1 2">
    <name type="scientific">Xenoophorus captivus</name>
    <dbReference type="NCBI Taxonomy" id="1517983"/>
    <lineage>
        <taxon>Eukaryota</taxon>
        <taxon>Metazoa</taxon>
        <taxon>Chordata</taxon>
        <taxon>Craniata</taxon>
        <taxon>Vertebrata</taxon>
        <taxon>Euteleostomi</taxon>
        <taxon>Actinopterygii</taxon>
        <taxon>Neopterygii</taxon>
        <taxon>Teleostei</taxon>
        <taxon>Neoteleostei</taxon>
        <taxon>Acanthomorphata</taxon>
        <taxon>Ovalentaria</taxon>
        <taxon>Atherinomorphae</taxon>
        <taxon>Cyprinodontiformes</taxon>
        <taxon>Goodeidae</taxon>
        <taxon>Xenoophorus</taxon>
    </lineage>
</organism>
<keyword evidence="2" id="KW-1185">Reference proteome</keyword>
<evidence type="ECO:0000313" key="1">
    <source>
        <dbReference type="EMBL" id="MEQ2218307.1"/>
    </source>
</evidence>
<evidence type="ECO:0000313" key="2">
    <source>
        <dbReference type="Proteomes" id="UP001434883"/>
    </source>
</evidence>
<comment type="caution">
    <text evidence="1">The sequence shown here is derived from an EMBL/GenBank/DDBJ whole genome shotgun (WGS) entry which is preliminary data.</text>
</comment>
<proteinExistence type="predicted"/>
<gene>
    <name evidence="1" type="ORF">XENOCAPTIV_001231</name>
</gene>
<sequence>IGPCWAACNVTPLGASPPRGLPMEAICEAASWTVPGIFARFYRVNVATPHPLPGILEHPPSVSR</sequence>
<name>A0ABV0SED5_9TELE</name>
<accession>A0ABV0SED5</accession>
<dbReference type="EMBL" id="JAHRIN010076736">
    <property type="protein sequence ID" value="MEQ2218307.1"/>
    <property type="molecule type" value="Genomic_DNA"/>
</dbReference>
<reference evidence="1 2" key="1">
    <citation type="submission" date="2021-06" db="EMBL/GenBank/DDBJ databases">
        <authorList>
            <person name="Palmer J.M."/>
        </authorList>
    </citation>
    <scope>NUCLEOTIDE SEQUENCE [LARGE SCALE GENOMIC DNA]</scope>
    <source>
        <strain evidence="1 2">XC_2019</strain>
        <tissue evidence="1">Muscle</tissue>
    </source>
</reference>